<evidence type="ECO:0000259" key="5">
    <source>
        <dbReference type="Pfam" id="PF11819"/>
    </source>
</evidence>
<feature type="region of interest" description="Disordered" evidence="4">
    <location>
        <begin position="1"/>
        <end position="24"/>
    </location>
</feature>
<dbReference type="GO" id="GO:0005737">
    <property type="term" value="C:cytoplasm"/>
    <property type="evidence" value="ECO:0007669"/>
    <property type="project" value="UniProtKB-SubCell"/>
</dbReference>
<name>A0A9Q0EAV8_9TELE</name>
<dbReference type="Pfam" id="PF11819">
    <property type="entry name" value="CUPID"/>
    <property type="match status" value="1"/>
</dbReference>
<evidence type="ECO:0000256" key="3">
    <source>
        <dbReference type="ARBA" id="ARBA00023054"/>
    </source>
</evidence>
<comment type="subcellular location">
    <subcellularLocation>
        <location evidence="1">Cytoplasm</location>
    </subcellularLocation>
</comment>
<dbReference type="OrthoDB" id="10063592at2759"/>
<protein>
    <recommendedName>
        <fullName evidence="5">Cytohesin Ubiquitin Protein Inducing domain-containing protein</fullName>
    </recommendedName>
</protein>
<proteinExistence type="predicted"/>
<evidence type="ECO:0000256" key="2">
    <source>
        <dbReference type="ARBA" id="ARBA00022490"/>
    </source>
</evidence>
<evidence type="ECO:0000256" key="4">
    <source>
        <dbReference type="SAM" id="MobiDB-lite"/>
    </source>
</evidence>
<gene>
    <name evidence="6" type="ORF">NHX12_030782</name>
</gene>
<evidence type="ECO:0000313" key="7">
    <source>
        <dbReference type="Proteomes" id="UP001148018"/>
    </source>
</evidence>
<sequence length="178" mass="20131">MEVKGQLISSMGSGAPELQGGQESKLQAERVAALQERKQLLEALLSSRVGELRHVCLQEAVSRIHPSHMRAPTHTHTYAGAHTCIHTHAHTHTHACTHALMHTDTHTHTHTRSYAYTHTYTLLNTHTHAHVHTNGHWRHFPCISKLNSMLPQGGGVKRYLNLKTADEWEEMRIYGSFY</sequence>
<organism evidence="6 7">
    <name type="scientific">Muraenolepis orangiensis</name>
    <name type="common">Patagonian moray cod</name>
    <dbReference type="NCBI Taxonomy" id="630683"/>
    <lineage>
        <taxon>Eukaryota</taxon>
        <taxon>Metazoa</taxon>
        <taxon>Chordata</taxon>
        <taxon>Craniata</taxon>
        <taxon>Vertebrata</taxon>
        <taxon>Euteleostomi</taxon>
        <taxon>Actinopterygii</taxon>
        <taxon>Neopterygii</taxon>
        <taxon>Teleostei</taxon>
        <taxon>Neoteleostei</taxon>
        <taxon>Acanthomorphata</taxon>
        <taxon>Zeiogadaria</taxon>
        <taxon>Gadariae</taxon>
        <taxon>Gadiformes</taxon>
        <taxon>Muraenolepidoidei</taxon>
        <taxon>Muraenolepididae</taxon>
        <taxon>Muraenolepis</taxon>
    </lineage>
</organism>
<dbReference type="Proteomes" id="UP001148018">
    <property type="component" value="Unassembled WGS sequence"/>
</dbReference>
<dbReference type="EMBL" id="JANIIK010000046">
    <property type="protein sequence ID" value="KAJ3603038.1"/>
    <property type="molecule type" value="Genomic_DNA"/>
</dbReference>
<dbReference type="PANTHER" id="PTHR45134">
    <property type="entry name" value="OS08G0543275 PROTEIN"/>
    <property type="match status" value="1"/>
</dbReference>
<evidence type="ECO:0000256" key="1">
    <source>
        <dbReference type="ARBA" id="ARBA00004496"/>
    </source>
</evidence>
<keyword evidence="2" id="KW-0963">Cytoplasm</keyword>
<feature type="domain" description="Cytohesin Ubiquitin Protein Inducing" evidence="5">
    <location>
        <begin position="3"/>
        <end position="60"/>
    </location>
</feature>
<keyword evidence="7" id="KW-1185">Reference proteome</keyword>
<evidence type="ECO:0000313" key="6">
    <source>
        <dbReference type="EMBL" id="KAJ3603038.1"/>
    </source>
</evidence>
<dbReference type="InterPro" id="IPR021774">
    <property type="entry name" value="CUPID"/>
</dbReference>
<dbReference type="AlphaFoldDB" id="A0A9Q0EAV8"/>
<accession>A0A9Q0EAV8</accession>
<reference evidence="6" key="1">
    <citation type="submission" date="2022-07" db="EMBL/GenBank/DDBJ databases">
        <title>Chromosome-level genome of Muraenolepis orangiensis.</title>
        <authorList>
            <person name="Kim J."/>
        </authorList>
    </citation>
    <scope>NUCLEOTIDE SEQUENCE</scope>
    <source>
        <strain evidence="6">KU_S4_2022</strain>
        <tissue evidence="6">Muscle</tissue>
    </source>
</reference>
<keyword evidence="3" id="KW-0175">Coiled coil</keyword>
<comment type="caution">
    <text evidence="6">The sequence shown here is derived from an EMBL/GenBank/DDBJ whole genome shotgun (WGS) entry which is preliminary data.</text>
</comment>
<dbReference type="PANTHER" id="PTHR45134:SF5">
    <property type="entry name" value="OS08G0543275 PROTEIN"/>
    <property type="match status" value="1"/>
</dbReference>